<feature type="domain" description="Response regulatory" evidence="6">
    <location>
        <begin position="6"/>
        <end position="120"/>
    </location>
</feature>
<dbReference type="Gene3D" id="3.40.50.2300">
    <property type="match status" value="1"/>
</dbReference>
<dbReference type="GO" id="GO:0000160">
    <property type="term" value="P:phosphorelay signal transduction system"/>
    <property type="evidence" value="ECO:0007669"/>
    <property type="project" value="UniProtKB-KW"/>
</dbReference>
<dbReference type="Pfam" id="PF00072">
    <property type="entry name" value="Response_reg"/>
    <property type="match status" value="1"/>
</dbReference>
<dbReference type="SUPFAM" id="SSF52172">
    <property type="entry name" value="CheY-like"/>
    <property type="match status" value="1"/>
</dbReference>
<keyword evidence="2" id="KW-0902">Two-component regulatory system</keyword>
<reference evidence="7" key="1">
    <citation type="journal article" date="2018" name="Genome Biol.">
        <title>SKESA: strategic k-mer extension for scrupulous assemblies.</title>
        <authorList>
            <person name="Souvorov A."/>
            <person name="Agarwala R."/>
            <person name="Lipman D.J."/>
        </authorList>
    </citation>
    <scope>NUCLEOTIDE SEQUENCE</scope>
    <source>
        <strain evidence="7">D3612</strain>
    </source>
</reference>
<dbReference type="CDD" id="cd17537">
    <property type="entry name" value="REC_FixJ"/>
    <property type="match status" value="1"/>
</dbReference>
<dbReference type="AlphaFoldDB" id="A0AAN5KSC9"/>
<proteinExistence type="predicted"/>
<protein>
    <submittedName>
        <fullName evidence="7">Response regulator transcription factor</fullName>
    </submittedName>
</protein>
<dbReference type="EMBL" id="DACSEI010000024">
    <property type="protein sequence ID" value="HAT1597007.1"/>
    <property type="molecule type" value="Genomic_DNA"/>
</dbReference>
<organism evidence="7 8">
    <name type="scientific">Legionella pneumophila</name>
    <dbReference type="NCBI Taxonomy" id="446"/>
    <lineage>
        <taxon>Bacteria</taxon>
        <taxon>Pseudomonadati</taxon>
        <taxon>Pseudomonadota</taxon>
        <taxon>Gammaproteobacteria</taxon>
        <taxon>Legionellales</taxon>
        <taxon>Legionellaceae</taxon>
        <taxon>Legionella</taxon>
    </lineage>
</organism>
<sequence>MNKNAMLYIVDDDDSMLYSLEWFFTSMNIAVKVYNNANDFLKYYNPDDQGCLISDVRMPGMDGFELLNKLKAQKSQLKIIFMTAFGEIPLAIRAIKAGAVDFITKPFNKKGLLELVQKCLQHHSNNLIDKENLLSEQELKALESLWKEK</sequence>
<dbReference type="PROSITE" id="PS50110">
    <property type="entry name" value="RESPONSE_REGULATORY"/>
    <property type="match status" value="1"/>
</dbReference>
<dbReference type="InterPro" id="IPR001789">
    <property type="entry name" value="Sig_transdc_resp-reg_receiver"/>
</dbReference>
<dbReference type="InterPro" id="IPR050595">
    <property type="entry name" value="Bact_response_regulator"/>
</dbReference>
<evidence type="ECO:0000313" key="8">
    <source>
        <dbReference type="Proteomes" id="UP000861567"/>
    </source>
</evidence>
<evidence type="ECO:0000256" key="4">
    <source>
        <dbReference type="ARBA" id="ARBA00023163"/>
    </source>
</evidence>
<evidence type="ECO:0000256" key="2">
    <source>
        <dbReference type="ARBA" id="ARBA00023012"/>
    </source>
</evidence>
<comment type="caution">
    <text evidence="7">The sequence shown here is derived from an EMBL/GenBank/DDBJ whole genome shotgun (WGS) entry which is preliminary data.</text>
</comment>
<evidence type="ECO:0000256" key="1">
    <source>
        <dbReference type="ARBA" id="ARBA00022553"/>
    </source>
</evidence>
<feature type="modified residue" description="4-aspartylphosphate" evidence="5">
    <location>
        <position position="55"/>
    </location>
</feature>
<evidence type="ECO:0000256" key="3">
    <source>
        <dbReference type="ARBA" id="ARBA00023015"/>
    </source>
</evidence>
<dbReference type="SMART" id="SM00448">
    <property type="entry name" value="REC"/>
    <property type="match status" value="1"/>
</dbReference>
<dbReference type="InterPro" id="IPR011006">
    <property type="entry name" value="CheY-like_superfamily"/>
</dbReference>
<dbReference type="FunFam" id="3.40.50.2300:FF:000018">
    <property type="entry name" value="DNA-binding transcriptional regulator NtrC"/>
    <property type="match status" value="1"/>
</dbReference>
<keyword evidence="1 5" id="KW-0597">Phosphoprotein</keyword>
<dbReference type="PANTHER" id="PTHR44591:SF25">
    <property type="entry name" value="CHEMOTAXIS TWO-COMPONENT RESPONSE REGULATOR"/>
    <property type="match status" value="1"/>
</dbReference>
<evidence type="ECO:0000313" key="7">
    <source>
        <dbReference type="EMBL" id="HAT1597007.1"/>
    </source>
</evidence>
<evidence type="ECO:0000259" key="6">
    <source>
        <dbReference type="PROSITE" id="PS50110"/>
    </source>
</evidence>
<keyword evidence="4" id="KW-0804">Transcription</keyword>
<dbReference type="Proteomes" id="UP000861567">
    <property type="component" value="Unassembled WGS sequence"/>
</dbReference>
<evidence type="ECO:0000256" key="5">
    <source>
        <dbReference type="PROSITE-ProRule" id="PRU00169"/>
    </source>
</evidence>
<name>A0AAN5KSC9_LEGPN</name>
<keyword evidence="3" id="KW-0805">Transcription regulation</keyword>
<dbReference type="PANTHER" id="PTHR44591">
    <property type="entry name" value="STRESS RESPONSE REGULATOR PROTEIN 1"/>
    <property type="match status" value="1"/>
</dbReference>
<reference evidence="7" key="2">
    <citation type="submission" date="2020-11" db="EMBL/GenBank/DDBJ databases">
        <authorList>
            <consortium name="NCBI Pathogen Detection Project"/>
        </authorList>
    </citation>
    <scope>NUCLEOTIDE SEQUENCE</scope>
    <source>
        <strain evidence="7">D3612</strain>
    </source>
</reference>
<accession>A0AAN5KSC9</accession>
<gene>
    <name evidence="7" type="ORF">I8Y58_002243</name>
</gene>